<evidence type="ECO:0000256" key="7">
    <source>
        <dbReference type="PIRNR" id="PIRNR017300"/>
    </source>
</evidence>
<evidence type="ECO:0000313" key="9">
    <source>
        <dbReference type="EMBL" id="OWM90503.1"/>
    </source>
</evidence>
<feature type="compositionally biased region" description="Basic and acidic residues" evidence="8">
    <location>
        <begin position="96"/>
        <end position="106"/>
    </location>
</feature>
<feature type="region of interest" description="Disordered" evidence="8">
    <location>
        <begin position="516"/>
        <end position="543"/>
    </location>
</feature>
<dbReference type="GO" id="GO:0032040">
    <property type="term" value="C:small-subunit processome"/>
    <property type="evidence" value="ECO:0007669"/>
    <property type="project" value="TreeGrafter"/>
</dbReference>
<sequence>MEILHRLKSTEPPAWLAPNPSLSQEARTASSHLFSSLKPFCPKSPFEQLLIDGFDAEQIWQQIDLQSQPLISSLRRVVRQFEKDPGGISRFFGESKSADEGQKVSEKSVAGEIESEDLDGLEDMDADGFEEDEEDEEGMEEGGKKGWVEDGEESGSEDGEGDEEDEEEEGKGGGGIEDGFLKINELEDYLKEDESREYGLGDAGKSKKKEKKAKGKDLDESDEDEEEEDEDEDDELGAFGVADEDDEDADKLARYEDFFGGKKKKDSKRKPKVINESEEDGSTDDEDDDNDGAAAKKKKKNLSTHERELLDLKAEIEQMEKANLEPKAWTMQGEVTAATRPKNSALEVDLDFEHNARPAPVITEEVTASLEELIRKRILEGHFDDVQKPSSLPAKAPRELKELDDNKSKKGLAEIYEEEYAQKTNPVAAPLSFNDEQKKEAGLLFKRLCLKLDALSHFNFAPKPVIEDMSIQTNVPALAMEEIAPLAVSDAAMLAPEEVFAGKGDIKDEAELTQAERKRRRANKKRKYKAESAKRAARKASTAPLLKRSEGLHQLLLTGKVGRFEESEQMKQKVPQEPRLCSCSVGKRLGLSWLS</sequence>
<reference evidence="10" key="1">
    <citation type="journal article" date="2017" name="Plant J.">
        <title>The pomegranate (Punica granatum L.) genome and the genomics of punicalagin biosynthesis.</title>
        <authorList>
            <person name="Qin G."/>
            <person name="Xu C."/>
            <person name="Ming R."/>
            <person name="Tang H."/>
            <person name="Guyot R."/>
            <person name="Kramer E.M."/>
            <person name="Hu Y."/>
            <person name="Yi X."/>
            <person name="Qi Y."/>
            <person name="Xu X."/>
            <person name="Gao Z."/>
            <person name="Pan H."/>
            <person name="Jian J."/>
            <person name="Tian Y."/>
            <person name="Yue Z."/>
            <person name="Xu Y."/>
        </authorList>
    </citation>
    <scope>NUCLEOTIDE SEQUENCE [LARGE SCALE GENOMIC DNA]</scope>
    <source>
        <strain evidence="10">cv. Dabenzi</strain>
    </source>
</reference>
<keyword evidence="2 7" id="KW-0690">Ribosome biogenesis</keyword>
<feature type="compositionally biased region" description="Acidic residues" evidence="8">
    <location>
        <begin position="276"/>
        <end position="291"/>
    </location>
</feature>
<evidence type="ECO:0000256" key="1">
    <source>
        <dbReference type="ARBA" id="ARBA00004604"/>
    </source>
</evidence>
<comment type="caution">
    <text evidence="9">The sequence shown here is derived from an EMBL/GenBank/DDBJ whole genome shotgun (WGS) entry which is preliminary data.</text>
</comment>
<accession>A0A218XZR8</accession>
<feature type="compositionally biased region" description="Acidic residues" evidence="8">
    <location>
        <begin position="113"/>
        <end position="140"/>
    </location>
</feature>
<organism evidence="9 10">
    <name type="scientific">Punica granatum</name>
    <name type="common">Pomegranate</name>
    <dbReference type="NCBI Taxonomy" id="22663"/>
    <lineage>
        <taxon>Eukaryota</taxon>
        <taxon>Viridiplantae</taxon>
        <taxon>Streptophyta</taxon>
        <taxon>Embryophyta</taxon>
        <taxon>Tracheophyta</taxon>
        <taxon>Spermatophyta</taxon>
        <taxon>Magnoliopsida</taxon>
        <taxon>eudicotyledons</taxon>
        <taxon>Gunneridae</taxon>
        <taxon>Pentapetalae</taxon>
        <taxon>rosids</taxon>
        <taxon>malvids</taxon>
        <taxon>Myrtales</taxon>
        <taxon>Lythraceae</taxon>
        <taxon>Punica</taxon>
    </lineage>
</organism>
<dbReference type="GO" id="GO:0006364">
    <property type="term" value="P:rRNA processing"/>
    <property type="evidence" value="ECO:0007669"/>
    <property type="project" value="UniProtKB-KW"/>
</dbReference>
<keyword evidence="4 7" id="KW-0539">Nucleus</keyword>
<proteinExistence type="inferred from homology"/>
<dbReference type="GO" id="GO:0034457">
    <property type="term" value="C:Mpp10 complex"/>
    <property type="evidence" value="ECO:0007669"/>
    <property type="project" value="UniProtKB-UniRule"/>
</dbReference>
<dbReference type="PANTHER" id="PTHR17039:SF0">
    <property type="entry name" value="U3 SMALL NUCLEOLAR RIBONUCLEOPROTEIN PROTEIN MPP10"/>
    <property type="match status" value="1"/>
</dbReference>
<dbReference type="EMBL" id="MTKT01000548">
    <property type="protein sequence ID" value="OWM90503.1"/>
    <property type="molecule type" value="Genomic_DNA"/>
</dbReference>
<protein>
    <recommendedName>
        <fullName evidence="7">U3 small nucleolar ribonucleoprotein protein MPP10</fullName>
    </recommendedName>
</protein>
<feature type="compositionally biased region" description="Basic residues" evidence="8">
    <location>
        <begin position="261"/>
        <end position="272"/>
    </location>
</feature>
<dbReference type="AlphaFoldDB" id="A0A218XZR8"/>
<evidence type="ECO:0000256" key="8">
    <source>
        <dbReference type="SAM" id="MobiDB-lite"/>
    </source>
</evidence>
<dbReference type="PIRSF" id="PIRSF017300">
    <property type="entry name" value="snoRNP_Mpp10"/>
    <property type="match status" value="1"/>
</dbReference>
<keyword evidence="5 7" id="KW-0687">Ribonucleoprotein</keyword>
<dbReference type="InterPro" id="IPR012173">
    <property type="entry name" value="Mpp10"/>
</dbReference>
<comment type="function">
    <text evidence="7">Involved in nucleolar processing of pre-18S ribosomal RNA.</text>
</comment>
<dbReference type="Pfam" id="PF04006">
    <property type="entry name" value="Mpp10"/>
    <property type="match status" value="1"/>
</dbReference>
<feature type="compositionally biased region" description="Basic and acidic residues" evidence="8">
    <location>
        <begin position="184"/>
        <end position="199"/>
    </location>
</feature>
<keyword evidence="3 7" id="KW-0698">rRNA processing</keyword>
<gene>
    <name evidence="9" type="ORF">CDL15_Pgr014806</name>
</gene>
<evidence type="ECO:0000256" key="6">
    <source>
        <dbReference type="ARBA" id="ARBA00029455"/>
    </source>
</evidence>
<comment type="similarity">
    <text evidence="6 7">Belongs to the MPP10 family.</text>
</comment>
<evidence type="ECO:0000313" key="10">
    <source>
        <dbReference type="Proteomes" id="UP000197138"/>
    </source>
</evidence>
<comment type="subcellular location">
    <subcellularLocation>
        <location evidence="1 7">Nucleus</location>
        <location evidence="1 7">Nucleolus</location>
    </subcellularLocation>
</comment>
<evidence type="ECO:0000256" key="2">
    <source>
        <dbReference type="ARBA" id="ARBA00022517"/>
    </source>
</evidence>
<evidence type="ECO:0000256" key="3">
    <source>
        <dbReference type="ARBA" id="ARBA00022552"/>
    </source>
</evidence>
<dbReference type="GO" id="GO:0005732">
    <property type="term" value="C:sno(s)RNA-containing ribonucleoprotein complex"/>
    <property type="evidence" value="ECO:0007669"/>
    <property type="project" value="UniProtKB-UniRule"/>
</dbReference>
<feature type="compositionally biased region" description="Basic and acidic residues" evidence="8">
    <location>
        <begin position="250"/>
        <end position="260"/>
    </location>
</feature>
<dbReference type="PANTHER" id="PTHR17039">
    <property type="entry name" value="U3 SMALL NUCLEOLAR RIBONUCLEOPROTEIN PROTEIN MPP10"/>
    <property type="match status" value="1"/>
</dbReference>
<evidence type="ECO:0000256" key="5">
    <source>
        <dbReference type="ARBA" id="ARBA00023274"/>
    </source>
</evidence>
<feature type="compositionally biased region" description="Acidic residues" evidence="8">
    <location>
        <begin position="149"/>
        <end position="169"/>
    </location>
</feature>
<feature type="compositionally biased region" description="Acidic residues" evidence="8">
    <location>
        <begin position="219"/>
        <end position="249"/>
    </location>
</feature>
<dbReference type="Proteomes" id="UP000197138">
    <property type="component" value="Unassembled WGS sequence"/>
</dbReference>
<feature type="region of interest" description="Disordered" evidence="8">
    <location>
        <begin position="88"/>
        <end position="306"/>
    </location>
</feature>
<evidence type="ECO:0000256" key="4">
    <source>
        <dbReference type="ARBA" id="ARBA00023242"/>
    </source>
</evidence>
<name>A0A218XZR8_PUNGR</name>
<feature type="compositionally biased region" description="Basic residues" evidence="8">
    <location>
        <begin position="517"/>
        <end position="528"/>
    </location>
</feature>